<organism evidence="1 2">
    <name type="scientific">Limnoraphis robusta CCNP1315</name>
    <dbReference type="NCBI Taxonomy" id="3110306"/>
    <lineage>
        <taxon>Bacteria</taxon>
        <taxon>Bacillati</taxon>
        <taxon>Cyanobacteriota</taxon>
        <taxon>Cyanophyceae</taxon>
        <taxon>Oscillatoriophycideae</taxon>
        <taxon>Oscillatoriales</taxon>
        <taxon>Sirenicapillariaceae</taxon>
        <taxon>Limnoraphis</taxon>
    </lineage>
</organism>
<keyword evidence="2" id="KW-1185">Reference proteome</keyword>
<sequence length="83" mass="9465">MMTIDSQEVEDSIKILEEFIKGNPKAQELKRALAVKLVFKKYRYEKIKQILSLSLGFISKWSTAYTSGGLEALKSAYKGKRGY</sequence>
<dbReference type="RefSeq" id="WP_323220856.1">
    <property type="nucleotide sequence ID" value="NZ_JAYGHT010000191.1"/>
</dbReference>
<evidence type="ECO:0000313" key="2">
    <source>
        <dbReference type="Proteomes" id="UP001301728"/>
    </source>
</evidence>
<dbReference type="Proteomes" id="UP001301728">
    <property type="component" value="Unassembled WGS sequence"/>
</dbReference>
<accession>A0ABU5U5Y3</accession>
<proteinExistence type="predicted"/>
<gene>
    <name evidence="1" type="ORF">VB854_27120</name>
</gene>
<name>A0ABU5U5Y3_9CYAN</name>
<dbReference type="EMBL" id="JAYGHT010000191">
    <property type="protein sequence ID" value="MEA5522607.1"/>
    <property type="molecule type" value="Genomic_DNA"/>
</dbReference>
<reference evidence="1 2" key="1">
    <citation type="submission" date="2023-12" db="EMBL/GenBank/DDBJ databases">
        <title>Baltic Sea Cyanobacteria.</title>
        <authorList>
            <person name="Delbaje E."/>
            <person name="Fewer D.P."/>
            <person name="Shishido T.K."/>
        </authorList>
    </citation>
    <scope>NUCLEOTIDE SEQUENCE [LARGE SCALE GENOMIC DNA]</scope>
    <source>
        <strain evidence="1 2">CCNP 1315</strain>
    </source>
</reference>
<protein>
    <submittedName>
        <fullName evidence="1">Helix-turn-helix domain-containing protein</fullName>
    </submittedName>
</protein>
<evidence type="ECO:0000313" key="1">
    <source>
        <dbReference type="EMBL" id="MEA5522607.1"/>
    </source>
</evidence>
<comment type="caution">
    <text evidence="1">The sequence shown here is derived from an EMBL/GenBank/DDBJ whole genome shotgun (WGS) entry which is preliminary data.</text>
</comment>